<gene>
    <name evidence="3" type="ORF">EBB59_01375</name>
</gene>
<proteinExistence type="predicted"/>
<sequence length="288" mass="32937">MMMKPILVTALAAVSLPSPAQHSGHAPVPRAPQSMPTTRAEVPKSPDKKPLPDFIPAVTRKEIDDAFPNLDGMDMSSHMREDPWLTSVRFDRLERGLQRDAAASWEIHAWTGKSRDRLWLRSHGERQAHGVHGNVELMWGHATGPWWDRMIGLRRDFAGGERRDWVGLGVHGHASYKFDVDATAYLGNEGRASFEGKIGYEALLTNRLILQPELGLSIHTKDDARMRIGRRLSNMHGGLRLRYEFTRELAPYFGWRWSRTYGRTAELRREHGEPVTERGWVVGIRFWF</sequence>
<accession>A0A3M2I4F4</accession>
<dbReference type="Proteomes" id="UP000275012">
    <property type="component" value="Unassembled WGS sequence"/>
</dbReference>
<dbReference type="AlphaFoldDB" id="A0A3M2I4F4"/>
<dbReference type="Pfam" id="PF05275">
    <property type="entry name" value="CopB"/>
    <property type="match status" value="1"/>
</dbReference>
<protein>
    <submittedName>
        <fullName evidence="3">Copper resistance protein B</fullName>
    </submittedName>
</protein>
<dbReference type="GO" id="GO:0009279">
    <property type="term" value="C:cell outer membrane"/>
    <property type="evidence" value="ECO:0007669"/>
    <property type="project" value="InterPro"/>
</dbReference>
<feature type="region of interest" description="Disordered" evidence="1">
    <location>
        <begin position="18"/>
        <end position="54"/>
    </location>
</feature>
<reference evidence="3 4" key="1">
    <citation type="submission" date="2018-10" db="EMBL/GenBank/DDBJ databases">
        <title>Proposal of Lysobacter pythonis sp. nov. isolated from royal pythons (Python regius).</title>
        <authorList>
            <person name="Hans-Juergen B."/>
            <person name="Huptas C."/>
            <person name="Sandra B."/>
            <person name="Igor L."/>
            <person name="Joachim S."/>
            <person name="Siegfried S."/>
            <person name="Mareike W."/>
            <person name="Peter K."/>
        </authorList>
    </citation>
    <scope>NUCLEOTIDE SEQUENCE [LARGE SCALE GENOMIC DNA]</scope>
    <source>
        <strain evidence="3 4">4284/11</strain>
    </source>
</reference>
<dbReference type="InterPro" id="IPR007939">
    <property type="entry name" value="Cu-R_B_prcur"/>
</dbReference>
<feature type="chain" id="PRO_5018290846" evidence="2">
    <location>
        <begin position="21"/>
        <end position="288"/>
    </location>
</feature>
<evidence type="ECO:0000256" key="1">
    <source>
        <dbReference type="SAM" id="MobiDB-lite"/>
    </source>
</evidence>
<keyword evidence="4" id="KW-1185">Reference proteome</keyword>
<evidence type="ECO:0000313" key="3">
    <source>
        <dbReference type="EMBL" id="RMH94963.1"/>
    </source>
</evidence>
<keyword evidence="2" id="KW-0732">Signal</keyword>
<feature type="compositionally biased region" description="Basic and acidic residues" evidence="1">
    <location>
        <begin position="41"/>
        <end position="51"/>
    </location>
</feature>
<evidence type="ECO:0000256" key="2">
    <source>
        <dbReference type="SAM" id="SignalP"/>
    </source>
</evidence>
<dbReference type="GO" id="GO:0006878">
    <property type="term" value="P:intracellular copper ion homeostasis"/>
    <property type="evidence" value="ECO:0007669"/>
    <property type="project" value="InterPro"/>
</dbReference>
<dbReference type="EMBL" id="RFLY01000001">
    <property type="protein sequence ID" value="RMH94963.1"/>
    <property type="molecule type" value="Genomic_DNA"/>
</dbReference>
<comment type="caution">
    <text evidence="3">The sequence shown here is derived from an EMBL/GenBank/DDBJ whole genome shotgun (WGS) entry which is preliminary data.</text>
</comment>
<feature type="signal peptide" evidence="2">
    <location>
        <begin position="1"/>
        <end position="20"/>
    </location>
</feature>
<name>A0A3M2I4F4_9GAMM</name>
<evidence type="ECO:0000313" key="4">
    <source>
        <dbReference type="Proteomes" id="UP000275012"/>
    </source>
</evidence>
<organism evidence="3 4">
    <name type="scientific">Solilutibacter pythonis</name>
    <dbReference type="NCBI Taxonomy" id="2483112"/>
    <lineage>
        <taxon>Bacteria</taxon>
        <taxon>Pseudomonadati</taxon>
        <taxon>Pseudomonadota</taxon>
        <taxon>Gammaproteobacteria</taxon>
        <taxon>Lysobacterales</taxon>
        <taxon>Lysobacteraceae</taxon>
        <taxon>Solilutibacter</taxon>
    </lineage>
</organism>
<dbReference type="GO" id="GO:0005507">
    <property type="term" value="F:copper ion binding"/>
    <property type="evidence" value="ECO:0007669"/>
    <property type="project" value="InterPro"/>
</dbReference>